<dbReference type="InterPro" id="IPR029058">
    <property type="entry name" value="AB_hydrolase_fold"/>
</dbReference>
<sequence length="277" mass="29257">MTTYRDRYPLSTREIDGVTVRIISPPPGVEPPAGARPAAAAGASAGVGASAEMGGSAGESSAAGVPWVWRAEFLGAFDDADCAMLDAGWHLVYVEVPDRYGDPVAIAAWWTAYRFLVEELGFDPRPGLIALSRGGLYAISWAAAHPDCVSAIYLDNAVCDLRSWPGGLGDAKPAPTEWQQMLKVYALDPTDLDAVAAISPISKLAPLAAARIPVLVAYGDADRAVPANENSIPLVANYTNLGGPSEVVIRPGADHHPHGIDPATVRAFFISHKQQRH</sequence>
<comment type="caution">
    <text evidence="2">The sequence shown here is derived from an EMBL/GenBank/DDBJ whole genome shotgun (WGS) entry which is preliminary data.</text>
</comment>
<dbReference type="Gene3D" id="3.40.50.1820">
    <property type="entry name" value="alpha/beta hydrolase"/>
    <property type="match status" value="1"/>
</dbReference>
<dbReference type="RefSeq" id="WP_343965411.1">
    <property type="nucleotide sequence ID" value="NZ_BAAAHK010000003.1"/>
</dbReference>
<gene>
    <name evidence="2" type="ORF">GCM10009554_10880</name>
</gene>
<dbReference type="Pfam" id="PF00326">
    <property type="entry name" value="Peptidase_S9"/>
    <property type="match status" value="1"/>
</dbReference>
<dbReference type="Proteomes" id="UP001500542">
    <property type="component" value="Unassembled WGS sequence"/>
</dbReference>
<protein>
    <recommendedName>
        <fullName evidence="1">Peptidase S9 prolyl oligopeptidase catalytic domain-containing protein</fullName>
    </recommendedName>
</protein>
<dbReference type="InterPro" id="IPR001375">
    <property type="entry name" value="Peptidase_S9_cat"/>
</dbReference>
<evidence type="ECO:0000313" key="2">
    <source>
        <dbReference type="EMBL" id="GAA0928917.1"/>
    </source>
</evidence>
<accession>A0ABN1PIX8</accession>
<name>A0ABN1PIX8_9ACTN</name>
<keyword evidence="3" id="KW-1185">Reference proteome</keyword>
<evidence type="ECO:0000313" key="3">
    <source>
        <dbReference type="Proteomes" id="UP001500542"/>
    </source>
</evidence>
<reference evidence="2 3" key="1">
    <citation type="journal article" date="2019" name="Int. J. Syst. Evol. Microbiol.">
        <title>The Global Catalogue of Microorganisms (GCM) 10K type strain sequencing project: providing services to taxonomists for standard genome sequencing and annotation.</title>
        <authorList>
            <consortium name="The Broad Institute Genomics Platform"/>
            <consortium name="The Broad Institute Genome Sequencing Center for Infectious Disease"/>
            <person name="Wu L."/>
            <person name="Ma J."/>
        </authorList>
    </citation>
    <scope>NUCLEOTIDE SEQUENCE [LARGE SCALE GENOMIC DNA]</scope>
    <source>
        <strain evidence="2 3">JCM 10977</strain>
    </source>
</reference>
<evidence type="ECO:0000259" key="1">
    <source>
        <dbReference type="Pfam" id="PF00326"/>
    </source>
</evidence>
<organism evidence="2 3">
    <name type="scientific">Kribbella koreensis</name>
    <dbReference type="NCBI Taxonomy" id="57909"/>
    <lineage>
        <taxon>Bacteria</taxon>
        <taxon>Bacillati</taxon>
        <taxon>Actinomycetota</taxon>
        <taxon>Actinomycetes</taxon>
        <taxon>Propionibacteriales</taxon>
        <taxon>Kribbellaceae</taxon>
        <taxon>Kribbella</taxon>
    </lineage>
</organism>
<dbReference type="SUPFAM" id="SSF53474">
    <property type="entry name" value="alpha/beta-Hydrolases"/>
    <property type="match status" value="1"/>
</dbReference>
<feature type="domain" description="Peptidase S9 prolyl oligopeptidase catalytic" evidence="1">
    <location>
        <begin position="132"/>
        <end position="255"/>
    </location>
</feature>
<proteinExistence type="predicted"/>
<dbReference type="EMBL" id="BAAAHK010000003">
    <property type="protein sequence ID" value="GAA0928917.1"/>
    <property type="molecule type" value="Genomic_DNA"/>
</dbReference>